<feature type="compositionally biased region" description="Basic residues" evidence="1">
    <location>
        <begin position="170"/>
        <end position="184"/>
    </location>
</feature>
<keyword evidence="3" id="KW-1185">Reference proteome</keyword>
<gene>
    <name evidence="2" type="ORF">PCOR1329_LOCUS13086</name>
</gene>
<reference evidence="2" key="1">
    <citation type="submission" date="2023-10" db="EMBL/GenBank/DDBJ databases">
        <authorList>
            <person name="Chen Y."/>
            <person name="Shah S."/>
            <person name="Dougan E. K."/>
            <person name="Thang M."/>
            <person name="Chan C."/>
        </authorList>
    </citation>
    <scope>NUCLEOTIDE SEQUENCE [LARGE SCALE GENOMIC DNA]</scope>
</reference>
<feature type="non-terminal residue" evidence="2">
    <location>
        <position position="240"/>
    </location>
</feature>
<organism evidence="2 3">
    <name type="scientific">Prorocentrum cordatum</name>
    <dbReference type="NCBI Taxonomy" id="2364126"/>
    <lineage>
        <taxon>Eukaryota</taxon>
        <taxon>Sar</taxon>
        <taxon>Alveolata</taxon>
        <taxon>Dinophyceae</taxon>
        <taxon>Prorocentrales</taxon>
        <taxon>Prorocentraceae</taxon>
        <taxon>Prorocentrum</taxon>
    </lineage>
</organism>
<protein>
    <submittedName>
        <fullName evidence="2">Uncharacterized protein</fullName>
    </submittedName>
</protein>
<feature type="compositionally biased region" description="Polar residues" evidence="1">
    <location>
        <begin position="118"/>
        <end position="127"/>
    </location>
</feature>
<evidence type="ECO:0000313" key="2">
    <source>
        <dbReference type="EMBL" id="CAK0807105.1"/>
    </source>
</evidence>
<evidence type="ECO:0000313" key="3">
    <source>
        <dbReference type="Proteomes" id="UP001189429"/>
    </source>
</evidence>
<comment type="caution">
    <text evidence="2">The sequence shown here is derived from an EMBL/GenBank/DDBJ whole genome shotgun (WGS) entry which is preliminary data.</text>
</comment>
<accession>A0ABN9QLW2</accession>
<proteinExistence type="predicted"/>
<feature type="region of interest" description="Disordered" evidence="1">
    <location>
        <begin position="221"/>
        <end position="240"/>
    </location>
</feature>
<name>A0ABN9QLW2_9DINO</name>
<feature type="compositionally biased region" description="Basic and acidic residues" evidence="1">
    <location>
        <begin position="230"/>
        <end position="240"/>
    </location>
</feature>
<feature type="region of interest" description="Disordered" evidence="1">
    <location>
        <begin position="79"/>
        <end position="184"/>
    </location>
</feature>
<sequence length="240" mass="26292">MAATPIRSRRRCTGPPWSRAPHRRGERLLPTPPATACGPCTAPRRFWAKPAPAHRSCCPGRAAAGRLRVRLRNAQGQTHALPHLRSHAPEPQRDLAAGPPRVVLRDLAAAERRPPVSPQSSCLTWSWASPRAKRPPPTGRPAPSQATLSPQSCRHLGGRTRAGSRGACTRPRRTPCPRQSGRAHGRWAPQHEQLLQLPHQPPHRRLRALHALLRRRPALSALGLGGAGGRGERRLQRAAR</sequence>
<dbReference type="Proteomes" id="UP001189429">
    <property type="component" value="Unassembled WGS sequence"/>
</dbReference>
<evidence type="ECO:0000256" key="1">
    <source>
        <dbReference type="SAM" id="MobiDB-lite"/>
    </source>
</evidence>
<feature type="region of interest" description="Disordered" evidence="1">
    <location>
        <begin position="1"/>
        <end position="31"/>
    </location>
</feature>
<dbReference type="EMBL" id="CAUYUJ010003848">
    <property type="protein sequence ID" value="CAK0807105.1"/>
    <property type="molecule type" value="Genomic_DNA"/>
</dbReference>